<organism evidence="2 3">
    <name type="scientific">Terrilactibacillus tamarindi</name>
    <dbReference type="NCBI Taxonomy" id="2599694"/>
    <lineage>
        <taxon>Bacteria</taxon>
        <taxon>Bacillati</taxon>
        <taxon>Bacillota</taxon>
        <taxon>Bacilli</taxon>
        <taxon>Bacillales</taxon>
        <taxon>Bacillaceae</taxon>
        <taxon>Terrilactibacillus</taxon>
    </lineage>
</organism>
<dbReference type="InterPro" id="IPR001448">
    <property type="entry name" value="SASP_alpha/beta-type"/>
</dbReference>
<dbReference type="OrthoDB" id="1683773at2"/>
<dbReference type="AlphaFoldDB" id="A0A6N8CT55"/>
<dbReference type="GO" id="GO:0003690">
    <property type="term" value="F:double-stranded DNA binding"/>
    <property type="evidence" value="ECO:0007669"/>
    <property type="project" value="InterPro"/>
</dbReference>
<evidence type="ECO:0000313" key="2">
    <source>
        <dbReference type="EMBL" id="MTT32848.1"/>
    </source>
</evidence>
<dbReference type="PANTHER" id="PTHR36107">
    <property type="entry name" value="SMALL, ACID-SOLUBLE SPORE PROTEIN A"/>
    <property type="match status" value="1"/>
</dbReference>
<protein>
    <submittedName>
        <fullName evidence="2">Small, acid-soluble spore protein, alpha/beta type</fullName>
    </submittedName>
</protein>
<dbReference type="RefSeq" id="WP_141191332.1">
    <property type="nucleotide sequence ID" value="NZ_WNHB01000021.1"/>
</dbReference>
<proteinExistence type="predicted"/>
<dbReference type="Proteomes" id="UP000440978">
    <property type="component" value="Unassembled WGS sequence"/>
</dbReference>
<evidence type="ECO:0000256" key="1">
    <source>
        <dbReference type="ARBA" id="ARBA00003863"/>
    </source>
</evidence>
<dbReference type="GO" id="GO:0006265">
    <property type="term" value="P:DNA topological change"/>
    <property type="evidence" value="ECO:0007669"/>
    <property type="project" value="InterPro"/>
</dbReference>
<dbReference type="Pfam" id="PF00269">
    <property type="entry name" value="SASP"/>
    <property type="match status" value="1"/>
</dbReference>
<name>A0A6N8CT55_9BACI</name>
<evidence type="ECO:0000313" key="3">
    <source>
        <dbReference type="Proteomes" id="UP000440978"/>
    </source>
</evidence>
<dbReference type="InterPro" id="IPR050847">
    <property type="entry name" value="SASP_DNA-binding"/>
</dbReference>
<dbReference type="InterPro" id="IPR038300">
    <property type="entry name" value="SASP_sf_alpha/beta"/>
</dbReference>
<accession>A0A6N8CT55</accession>
<gene>
    <name evidence="2" type="ORF">GMB86_12615</name>
</gene>
<comment type="caution">
    <text evidence="2">The sequence shown here is derived from an EMBL/GenBank/DDBJ whole genome shotgun (WGS) entry which is preliminary data.</text>
</comment>
<dbReference type="Gene3D" id="6.10.10.80">
    <property type="entry name" value="Small, acid-soluble spore protein, alpha/beta type-like"/>
    <property type="match status" value="1"/>
</dbReference>
<comment type="function">
    <text evidence="1">SASP are bound to spore DNA. They are double-stranded DNA-binding proteins that cause DNA to change to an a-like conformation. They protect the DNA backbone from chemical and enzymatic cleavage and are thus involved in dormant spore's high resistance to UV light.</text>
</comment>
<dbReference type="EMBL" id="WNHB01000021">
    <property type="protein sequence ID" value="MTT32848.1"/>
    <property type="molecule type" value="Genomic_DNA"/>
</dbReference>
<reference evidence="2 3" key="1">
    <citation type="submission" date="2019-11" db="EMBL/GenBank/DDBJ databases">
        <title>Terrilactibacillus tamarindus sp. nov. BCM23-1 isolated from bark of Tamarindus indica.</title>
        <authorList>
            <person name="Kingkaew E."/>
            <person name="Tanasupawat S."/>
        </authorList>
    </citation>
    <scope>NUCLEOTIDE SEQUENCE [LARGE SCALE GENOMIC DNA]</scope>
    <source>
        <strain evidence="2 3">BCM23-1</strain>
    </source>
</reference>
<keyword evidence="3" id="KW-1185">Reference proteome</keyword>
<dbReference type="PANTHER" id="PTHR36107:SF1">
    <property type="entry name" value="SMALL, ACID-SOLUBLE SPORE PROTEIN A"/>
    <property type="match status" value="1"/>
</dbReference>
<sequence>MPNRNKLLVPEAREGVDRLKAKIAHTDKPENAKYEVAKEVGVPLNDKYNGNMTSKEAGKIGGHLGGQMVREMIKMAEKNLKK</sequence>